<dbReference type="InterPro" id="IPR020628">
    <property type="entry name" value="Formate_THF_ligase_CS"/>
</dbReference>
<evidence type="ECO:0000256" key="6">
    <source>
        <dbReference type="ARBA" id="ARBA00049033"/>
    </source>
</evidence>
<proteinExistence type="inferred from homology"/>
<evidence type="ECO:0000256" key="3">
    <source>
        <dbReference type="ARBA" id="ARBA00022598"/>
    </source>
</evidence>
<dbReference type="RefSeq" id="WP_132561355.1">
    <property type="nucleotide sequence ID" value="NZ_SMBH01000004.1"/>
</dbReference>
<dbReference type="PROSITE" id="PS00721">
    <property type="entry name" value="FTHFS_1"/>
    <property type="match status" value="1"/>
</dbReference>
<dbReference type="Gene3D" id="3.30.1510.10">
    <property type="entry name" value="Domain 2, N(10)-formyltetrahydrofolate synthetase"/>
    <property type="match status" value="1"/>
</dbReference>
<dbReference type="FunFam" id="3.30.1510.10:FF:000001">
    <property type="entry name" value="Formate--tetrahydrofolate ligase"/>
    <property type="match status" value="1"/>
</dbReference>
<feature type="binding site" evidence="8">
    <location>
        <begin position="79"/>
        <end position="86"/>
    </location>
    <ligand>
        <name>ATP</name>
        <dbReference type="ChEBI" id="CHEBI:30616"/>
    </ligand>
</feature>
<dbReference type="EMBL" id="SMBH01000004">
    <property type="protein sequence ID" value="TCU17132.1"/>
    <property type="molecule type" value="Genomic_DNA"/>
</dbReference>
<comment type="pathway">
    <text evidence="1 8">One-carbon metabolism; tetrahydrofolate interconversion.</text>
</comment>
<dbReference type="FunFam" id="3.10.410.10:FF:000001">
    <property type="entry name" value="Putative formate--tetrahydrofolate ligase"/>
    <property type="match status" value="1"/>
</dbReference>
<dbReference type="InterPro" id="IPR027417">
    <property type="entry name" value="P-loop_NTPase"/>
</dbReference>
<dbReference type="NCBIfam" id="NF010030">
    <property type="entry name" value="PRK13505.1"/>
    <property type="match status" value="1"/>
</dbReference>
<dbReference type="CDD" id="cd00477">
    <property type="entry name" value="FTHFS"/>
    <property type="match status" value="1"/>
</dbReference>
<dbReference type="Proteomes" id="UP000294576">
    <property type="component" value="Unassembled WGS sequence"/>
</dbReference>
<keyword evidence="5 8" id="KW-0067">ATP-binding</keyword>
<evidence type="ECO:0000256" key="5">
    <source>
        <dbReference type="ARBA" id="ARBA00022840"/>
    </source>
</evidence>
<evidence type="ECO:0000313" key="9">
    <source>
        <dbReference type="EMBL" id="TCU17132.1"/>
    </source>
</evidence>
<evidence type="ECO:0000256" key="7">
    <source>
        <dbReference type="ARBA" id="ARBA00061363"/>
    </source>
</evidence>
<evidence type="ECO:0000256" key="8">
    <source>
        <dbReference type="HAMAP-Rule" id="MF_01543"/>
    </source>
</evidence>
<dbReference type="PROSITE" id="PS00722">
    <property type="entry name" value="FTHFS_2"/>
    <property type="match status" value="1"/>
</dbReference>
<evidence type="ECO:0000313" key="10">
    <source>
        <dbReference type="Proteomes" id="UP000294576"/>
    </source>
</evidence>
<keyword evidence="2 8" id="KW-0554">One-carbon metabolism</keyword>
<dbReference type="HAMAP" id="MF_01543">
    <property type="entry name" value="FTHFS"/>
    <property type="match status" value="1"/>
</dbReference>
<dbReference type="UniPathway" id="UPA00193"/>
<sequence length="570" mass="61207">MFRQRQSSRGTSVAIKSDIEIARAAKKKPIFEIGAKLGIPAEHLAPYGHDKAKVSAEFIAAQMEKKEGRLILVTAINPTPAGEGKTTTTVGLGDGLNRIGKKAIVCIREASLGPCFGVKGGAAGGGYAQVIPMEDINLHFTGDFHAVTSAHNLLAAMIDNHIYWGNELDIDLRRVTWRRVMDMNDRALREMVSSLGGVANGFPRQNGFDITVASEVMAILCLATGLKDLEARLGNIIIGYRRDKMPVYARDLKADGAMAVLLKDAMQPNLVQTLENNPAFVHGGPFANIAHGCNSVIATKTALKLGDYVVTEAGFGADLGAEKFFDIKCRKAGLKPDAAVIVATVRALKMNGGVNKEDLGAENVAALVKGCSNLGRHLANVRKFGVPVVVAINHFVSDTDKEIAAVQEYVARHGAEAILCRHWAEGSAGIEDLAYKVVELAESGQAKFEPLYADSVPLFEKIEIVASKIYHAGEVTADKAVRDQLVTWEEQGYGNLPVCMAKTQYSFSTDPNLRGAPEGHIVSVREVRLSAGAGFVVVITGEIMTMPGLPKSPSAERIFLNDQGYIEGLF</sequence>
<name>A0A4R3QC94_RHISU</name>
<dbReference type="GO" id="GO:0035999">
    <property type="term" value="P:tetrahydrofolate interconversion"/>
    <property type="evidence" value="ECO:0007669"/>
    <property type="project" value="UniProtKB-UniRule"/>
</dbReference>
<dbReference type="InterPro" id="IPR000559">
    <property type="entry name" value="Formate_THF_ligase"/>
</dbReference>
<gene>
    <name evidence="8" type="primary">fhs</name>
    <name evidence="9" type="ORF">EV132_104155</name>
</gene>
<dbReference type="GO" id="GO:0004329">
    <property type="term" value="F:formate-tetrahydrofolate ligase activity"/>
    <property type="evidence" value="ECO:0007669"/>
    <property type="project" value="UniProtKB-UniRule"/>
</dbReference>
<comment type="caution">
    <text evidence="9">The sequence shown here is derived from an EMBL/GenBank/DDBJ whole genome shotgun (WGS) entry which is preliminary data.</text>
</comment>
<dbReference type="AlphaFoldDB" id="A0A4R3QC94"/>
<keyword evidence="3 8" id="KW-0436">Ligase</keyword>
<comment type="similarity">
    <text evidence="7 8">Belongs to the formate--tetrahydrofolate ligase family.</text>
</comment>
<dbReference type="SUPFAM" id="SSF52540">
    <property type="entry name" value="P-loop containing nucleoside triphosphate hydrolases"/>
    <property type="match status" value="1"/>
</dbReference>
<evidence type="ECO:0000256" key="1">
    <source>
        <dbReference type="ARBA" id="ARBA00004777"/>
    </source>
</evidence>
<evidence type="ECO:0000256" key="4">
    <source>
        <dbReference type="ARBA" id="ARBA00022741"/>
    </source>
</evidence>
<evidence type="ECO:0000256" key="2">
    <source>
        <dbReference type="ARBA" id="ARBA00022563"/>
    </source>
</evidence>
<accession>A0A4R3QC94</accession>
<keyword evidence="4 8" id="KW-0547">Nucleotide-binding</keyword>
<dbReference type="Pfam" id="PF01268">
    <property type="entry name" value="FTHFS"/>
    <property type="match status" value="1"/>
</dbReference>
<organism evidence="9 10">
    <name type="scientific">Rhizobium sullae</name>
    <name type="common">Rhizobium hedysari</name>
    <dbReference type="NCBI Taxonomy" id="50338"/>
    <lineage>
        <taxon>Bacteria</taxon>
        <taxon>Pseudomonadati</taxon>
        <taxon>Pseudomonadota</taxon>
        <taxon>Alphaproteobacteria</taxon>
        <taxon>Hyphomicrobiales</taxon>
        <taxon>Rhizobiaceae</taxon>
        <taxon>Rhizobium/Agrobacterium group</taxon>
        <taxon>Rhizobium</taxon>
    </lineage>
</organism>
<comment type="catalytic activity">
    <reaction evidence="6 8">
        <text>(6S)-5,6,7,8-tetrahydrofolate + formate + ATP = (6R)-10-formyltetrahydrofolate + ADP + phosphate</text>
        <dbReference type="Rhea" id="RHEA:20221"/>
        <dbReference type="ChEBI" id="CHEBI:15740"/>
        <dbReference type="ChEBI" id="CHEBI:30616"/>
        <dbReference type="ChEBI" id="CHEBI:43474"/>
        <dbReference type="ChEBI" id="CHEBI:57453"/>
        <dbReference type="ChEBI" id="CHEBI:195366"/>
        <dbReference type="ChEBI" id="CHEBI:456216"/>
        <dbReference type="EC" id="6.3.4.3"/>
    </reaction>
</comment>
<dbReference type="GO" id="GO:0005524">
    <property type="term" value="F:ATP binding"/>
    <property type="evidence" value="ECO:0007669"/>
    <property type="project" value="UniProtKB-UniRule"/>
</dbReference>
<protein>
    <recommendedName>
        <fullName evidence="8">Formate--tetrahydrofolate ligase</fullName>
        <ecNumber evidence="8">6.3.4.3</ecNumber>
    </recommendedName>
    <alternativeName>
        <fullName evidence="8">Formyltetrahydrofolate synthetase</fullName>
        <shortName evidence="8">FHS</shortName>
        <shortName evidence="8">FTHFS</shortName>
    </alternativeName>
</protein>
<dbReference type="Gene3D" id="3.40.50.300">
    <property type="entry name" value="P-loop containing nucleotide triphosphate hydrolases"/>
    <property type="match status" value="1"/>
</dbReference>
<dbReference type="EC" id="6.3.4.3" evidence="8"/>
<dbReference type="Gene3D" id="3.10.410.10">
    <property type="entry name" value="Formyltetrahydrofolate synthetase, domain 3"/>
    <property type="match status" value="1"/>
</dbReference>
<reference evidence="9 10" key="1">
    <citation type="submission" date="2019-03" db="EMBL/GenBank/DDBJ databases">
        <title>Genomic Encyclopedia of Type Strains, Phase IV (KMG-V): Genome sequencing to study the core and pangenomes of soil and plant-associated prokaryotes.</title>
        <authorList>
            <person name="Whitman W."/>
        </authorList>
    </citation>
    <scope>NUCLEOTIDE SEQUENCE [LARGE SCALE GENOMIC DNA]</scope>
    <source>
        <strain evidence="9 10">Hc14</strain>
    </source>
</reference>